<comment type="caution">
    <text evidence="2">The sequence shown here is derived from an EMBL/GenBank/DDBJ whole genome shotgun (WGS) entry which is preliminary data.</text>
</comment>
<feature type="domain" description="DUF7511" evidence="1">
    <location>
        <begin position="35"/>
        <end position="79"/>
    </location>
</feature>
<dbReference type="InterPro" id="IPR055933">
    <property type="entry name" value="DUF7511"/>
</dbReference>
<gene>
    <name evidence="2" type="ORF">C476_11181</name>
</gene>
<name>M0CB23_9EURY</name>
<reference evidence="2 3" key="1">
    <citation type="journal article" date="2014" name="PLoS Genet.">
        <title>Phylogenetically driven sequencing of extremely halophilic archaea reveals strategies for static and dynamic osmo-response.</title>
        <authorList>
            <person name="Becker E.A."/>
            <person name="Seitzer P.M."/>
            <person name="Tritt A."/>
            <person name="Larsen D."/>
            <person name="Krusor M."/>
            <person name="Yao A.I."/>
            <person name="Wu D."/>
            <person name="Madern D."/>
            <person name="Eisen J.A."/>
            <person name="Darling A.E."/>
            <person name="Facciotti M.T."/>
        </authorList>
    </citation>
    <scope>NUCLEOTIDE SEQUENCE [LARGE SCALE GENOMIC DNA]</scope>
    <source>
        <strain evidence="2 3">JCM 13563</strain>
    </source>
</reference>
<dbReference type="EMBL" id="AOIT01000038">
    <property type="protein sequence ID" value="ELZ20445.1"/>
    <property type="molecule type" value="Genomic_DNA"/>
</dbReference>
<proteinExistence type="predicted"/>
<organism evidence="2 3">
    <name type="scientific">Natrinema limicola JCM 13563</name>
    <dbReference type="NCBI Taxonomy" id="1230457"/>
    <lineage>
        <taxon>Archaea</taxon>
        <taxon>Methanobacteriati</taxon>
        <taxon>Methanobacteriota</taxon>
        <taxon>Stenosarchaea group</taxon>
        <taxon>Halobacteria</taxon>
        <taxon>Halobacteriales</taxon>
        <taxon>Natrialbaceae</taxon>
        <taxon>Natrinema</taxon>
    </lineage>
</organism>
<evidence type="ECO:0000313" key="3">
    <source>
        <dbReference type="Proteomes" id="UP000011615"/>
    </source>
</evidence>
<keyword evidence="3" id="KW-1185">Reference proteome</keyword>
<dbReference type="eggNOG" id="arCOG06278">
    <property type="taxonomic scope" value="Archaea"/>
</dbReference>
<protein>
    <recommendedName>
        <fullName evidence="1">DUF7511 domain-containing protein</fullName>
    </recommendedName>
</protein>
<evidence type="ECO:0000313" key="2">
    <source>
        <dbReference type="EMBL" id="ELZ20445.1"/>
    </source>
</evidence>
<dbReference type="Pfam" id="PF24351">
    <property type="entry name" value="DUF7511"/>
    <property type="match status" value="1"/>
</dbReference>
<dbReference type="PATRIC" id="fig|1230457.4.peg.2254"/>
<dbReference type="Proteomes" id="UP000011615">
    <property type="component" value="Unassembled WGS sequence"/>
</dbReference>
<accession>M0CB23</accession>
<dbReference type="AlphaFoldDB" id="M0CB23"/>
<sequence>MFGQWRRTYNARIIPMNDSSMGVTPESTTEHTSRLQHITIERDDVAVCTMFPQNPDTNAASTQWITATADSFVSLEEQR</sequence>
<evidence type="ECO:0000259" key="1">
    <source>
        <dbReference type="Pfam" id="PF24351"/>
    </source>
</evidence>